<dbReference type="RefSeq" id="WP_380073507.1">
    <property type="nucleotide sequence ID" value="NZ_JBHRTO010000001.1"/>
</dbReference>
<dbReference type="InterPro" id="IPR050259">
    <property type="entry name" value="SDR"/>
</dbReference>
<dbReference type="PRINTS" id="PR00080">
    <property type="entry name" value="SDRFAMILY"/>
</dbReference>
<evidence type="ECO:0000313" key="3">
    <source>
        <dbReference type="EMBL" id="MFC3181925.1"/>
    </source>
</evidence>
<evidence type="ECO:0000256" key="2">
    <source>
        <dbReference type="RuleBase" id="RU000363"/>
    </source>
</evidence>
<dbReference type="PANTHER" id="PTHR42879:SF2">
    <property type="entry name" value="3-OXOACYL-[ACYL-CARRIER-PROTEIN] REDUCTASE FABG"/>
    <property type="match status" value="1"/>
</dbReference>
<dbReference type="EMBL" id="JBHRTO010000001">
    <property type="protein sequence ID" value="MFC3181925.1"/>
    <property type="molecule type" value="Genomic_DNA"/>
</dbReference>
<sequence length="254" mass="25859">MSRTAGHLAGRNVLVTGATGAIGQAICVALAAEGARVVIHYGRNRAAAEALLDRIGGAGWIVAGDLADPAAATQLWAEAEALAGRLHGLVNNAGIRSEVAVDAPLEQWQAVWARELQVNFLSAVDLTRAAILHFRGVGGRIINMASRAGQRGYASNAMAYGASKAALINLTKSVAQSHGAEGITAVAIAPGWVRTDMAEAFIAQHGAAAALAGIPIGAMAEAAEIGELVAFALRPSQASLNGAVLDVNGGSYLR</sequence>
<dbReference type="InterPro" id="IPR036291">
    <property type="entry name" value="NAD(P)-bd_dom_sf"/>
</dbReference>
<protein>
    <submittedName>
        <fullName evidence="3">SDR family NAD(P)-dependent oxidoreductase</fullName>
        <ecNumber evidence="3">1.1.1.-</ecNumber>
    </submittedName>
</protein>
<dbReference type="PANTHER" id="PTHR42879">
    <property type="entry name" value="3-OXOACYL-(ACYL-CARRIER-PROTEIN) REDUCTASE"/>
    <property type="match status" value="1"/>
</dbReference>
<evidence type="ECO:0000313" key="4">
    <source>
        <dbReference type="Proteomes" id="UP001595547"/>
    </source>
</evidence>
<comment type="similarity">
    <text evidence="1 2">Belongs to the short-chain dehydrogenases/reductases (SDR) family.</text>
</comment>
<dbReference type="InterPro" id="IPR002347">
    <property type="entry name" value="SDR_fam"/>
</dbReference>
<gene>
    <name evidence="3" type="ORF">ACFOGH_13060</name>
</gene>
<dbReference type="CDD" id="cd05233">
    <property type="entry name" value="SDR_c"/>
    <property type="match status" value="1"/>
</dbReference>
<reference evidence="4" key="1">
    <citation type="journal article" date="2019" name="Int. J. Syst. Evol. Microbiol.">
        <title>The Global Catalogue of Microorganisms (GCM) 10K type strain sequencing project: providing services to taxonomists for standard genome sequencing and annotation.</title>
        <authorList>
            <consortium name="The Broad Institute Genomics Platform"/>
            <consortium name="The Broad Institute Genome Sequencing Center for Infectious Disease"/>
            <person name="Wu L."/>
            <person name="Ma J."/>
        </authorList>
    </citation>
    <scope>NUCLEOTIDE SEQUENCE [LARGE SCALE GENOMIC DNA]</scope>
    <source>
        <strain evidence="4">KCTC 52039</strain>
    </source>
</reference>
<keyword evidence="4" id="KW-1185">Reference proteome</keyword>
<dbReference type="GO" id="GO:0016491">
    <property type="term" value="F:oxidoreductase activity"/>
    <property type="evidence" value="ECO:0007669"/>
    <property type="project" value="UniProtKB-KW"/>
</dbReference>
<proteinExistence type="inferred from homology"/>
<dbReference type="Gene3D" id="3.40.50.720">
    <property type="entry name" value="NAD(P)-binding Rossmann-like Domain"/>
    <property type="match status" value="1"/>
</dbReference>
<dbReference type="PRINTS" id="PR00081">
    <property type="entry name" value="GDHRDH"/>
</dbReference>
<evidence type="ECO:0000256" key="1">
    <source>
        <dbReference type="ARBA" id="ARBA00006484"/>
    </source>
</evidence>
<dbReference type="Proteomes" id="UP001595547">
    <property type="component" value="Unassembled WGS sequence"/>
</dbReference>
<organism evidence="3 4">
    <name type="scientific">Cypionkella sinensis</name>
    <dbReference type="NCBI Taxonomy" id="1756043"/>
    <lineage>
        <taxon>Bacteria</taxon>
        <taxon>Pseudomonadati</taxon>
        <taxon>Pseudomonadota</taxon>
        <taxon>Alphaproteobacteria</taxon>
        <taxon>Rhodobacterales</taxon>
        <taxon>Paracoccaceae</taxon>
        <taxon>Cypionkella</taxon>
    </lineage>
</organism>
<dbReference type="Pfam" id="PF00106">
    <property type="entry name" value="adh_short"/>
    <property type="match status" value="1"/>
</dbReference>
<keyword evidence="3" id="KW-0560">Oxidoreductase</keyword>
<accession>A0ABV7IZL5</accession>
<comment type="caution">
    <text evidence="3">The sequence shown here is derived from an EMBL/GenBank/DDBJ whole genome shotgun (WGS) entry which is preliminary data.</text>
</comment>
<name>A0ABV7IZL5_9RHOB</name>
<dbReference type="SUPFAM" id="SSF51735">
    <property type="entry name" value="NAD(P)-binding Rossmann-fold domains"/>
    <property type="match status" value="1"/>
</dbReference>
<dbReference type="EC" id="1.1.1.-" evidence="3"/>